<sequence length="121" mass="13526">MRTTKTLVQYSFKLDIACFISSSPAEGWILHLYGTRVSTCPRASTRSGINLVLESSSSMIGMTSLQLYFWTSEAIASAWQESFHAVLMKYGVWLDDRDGLFAEKEMIGTDVLFPSSVRNLA</sequence>
<organism evidence="1">
    <name type="scientific">Zea mays</name>
    <name type="common">Maize</name>
    <dbReference type="NCBI Taxonomy" id="4577"/>
    <lineage>
        <taxon>Eukaryota</taxon>
        <taxon>Viridiplantae</taxon>
        <taxon>Streptophyta</taxon>
        <taxon>Embryophyta</taxon>
        <taxon>Tracheophyta</taxon>
        <taxon>Spermatophyta</taxon>
        <taxon>Magnoliopsida</taxon>
        <taxon>Liliopsida</taxon>
        <taxon>Poales</taxon>
        <taxon>Poaceae</taxon>
        <taxon>PACMAD clade</taxon>
        <taxon>Panicoideae</taxon>
        <taxon>Andropogonodae</taxon>
        <taxon>Andropogoneae</taxon>
        <taxon>Tripsacinae</taxon>
        <taxon>Zea</taxon>
    </lineage>
</organism>
<dbReference type="AlphaFoldDB" id="C4J2J0"/>
<dbReference type="HOGENOM" id="CLU_2041478_0_0_1"/>
<reference evidence="1" key="2">
    <citation type="submission" date="2012-06" db="EMBL/GenBank/DDBJ databases">
        <authorList>
            <person name="Yu Y."/>
            <person name="Currie J."/>
            <person name="Lomeli R."/>
            <person name="Angelova A."/>
            <person name="Collura K."/>
            <person name="Wissotski M."/>
            <person name="Campos D."/>
            <person name="Kudrna D."/>
            <person name="Golser W."/>
            <person name="Ashely E."/>
            <person name="Descour A."/>
            <person name="Fernandes J."/>
            <person name="Soderlund C."/>
            <person name="Walbot V."/>
        </authorList>
    </citation>
    <scope>NUCLEOTIDE SEQUENCE</scope>
    <source>
        <strain evidence="1">B73</strain>
    </source>
</reference>
<accession>C4J2J0</accession>
<dbReference type="EMBL" id="BT085037">
    <property type="protein sequence ID" value="ACR35390.1"/>
    <property type="molecule type" value="mRNA"/>
</dbReference>
<proteinExistence type="evidence at transcript level"/>
<name>C4J2J0_MAIZE</name>
<protein>
    <submittedName>
        <fullName evidence="1">Uncharacterized protein</fullName>
    </submittedName>
</protein>
<reference evidence="1" key="1">
    <citation type="journal article" date="2009" name="PLoS Genet.">
        <title>Sequencing, mapping, and analysis of 27,455 maize full-length cDNAs.</title>
        <authorList>
            <person name="Soderlund C."/>
            <person name="Descour A."/>
            <person name="Kudrna D."/>
            <person name="Bomhoff M."/>
            <person name="Boyd L."/>
            <person name="Currie J."/>
            <person name="Angelova A."/>
            <person name="Collura K."/>
            <person name="Wissotski M."/>
            <person name="Ashley E."/>
            <person name="Morrow D."/>
            <person name="Fernandes J."/>
            <person name="Walbot V."/>
            <person name="Yu Y."/>
        </authorList>
    </citation>
    <scope>NUCLEOTIDE SEQUENCE</scope>
    <source>
        <strain evidence="1">B73</strain>
    </source>
</reference>
<evidence type="ECO:0000313" key="1">
    <source>
        <dbReference type="EMBL" id="ACR35390.1"/>
    </source>
</evidence>